<feature type="transmembrane region" description="Helical" evidence="1">
    <location>
        <begin position="7"/>
        <end position="28"/>
    </location>
</feature>
<feature type="transmembrane region" description="Helical" evidence="1">
    <location>
        <begin position="40"/>
        <end position="60"/>
    </location>
</feature>
<name>A0A0F9YSM6_9ZZZZ</name>
<feature type="transmembrane region" description="Helical" evidence="1">
    <location>
        <begin position="181"/>
        <end position="200"/>
    </location>
</feature>
<feature type="transmembrane region" description="Helical" evidence="1">
    <location>
        <begin position="104"/>
        <end position="123"/>
    </location>
</feature>
<proteinExistence type="predicted"/>
<keyword evidence="1" id="KW-1133">Transmembrane helix</keyword>
<feature type="transmembrane region" description="Helical" evidence="1">
    <location>
        <begin position="81"/>
        <end position="98"/>
    </location>
</feature>
<sequence>MKVFSNFISYLLHPLFIPIGGTVAYFLITPKYTPLEIQSASILPIFILTVIIPIITFLILKNIGLVHSISLDTIKERKYPLYIHASILLLILYKVIPNNYVSELYFYFTGLLGATIACILLLLFNFKTSLHTVGISGLLMYLINLSIHFEINLILAISLFIIFTGSIITARLYLKAHTATELVIGLFIGLLSQLLTVRFWL</sequence>
<keyword evidence="1" id="KW-0472">Membrane</keyword>
<reference evidence="2" key="1">
    <citation type="journal article" date="2015" name="Nature">
        <title>Complex archaea that bridge the gap between prokaryotes and eukaryotes.</title>
        <authorList>
            <person name="Spang A."/>
            <person name="Saw J.H."/>
            <person name="Jorgensen S.L."/>
            <person name="Zaremba-Niedzwiedzka K."/>
            <person name="Martijn J."/>
            <person name="Lind A.E."/>
            <person name="van Eijk R."/>
            <person name="Schleper C."/>
            <person name="Guy L."/>
            <person name="Ettema T.J."/>
        </authorList>
    </citation>
    <scope>NUCLEOTIDE SEQUENCE</scope>
</reference>
<evidence type="ECO:0008006" key="3">
    <source>
        <dbReference type="Google" id="ProtNLM"/>
    </source>
</evidence>
<keyword evidence="1" id="KW-0812">Transmembrane</keyword>
<comment type="caution">
    <text evidence="2">The sequence shown here is derived from an EMBL/GenBank/DDBJ whole genome shotgun (WGS) entry which is preliminary data.</text>
</comment>
<gene>
    <name evidence="2" type="ORF">LCGC14_0050580</name>
</gene>
<accession>A0A0F9YSM6</accession>
<protein>
    <recommendedName>
        <fullName evidence="3">Phosphatidic acid phosphatase type 2/haloperoxidase domain-containing protein</fullName>
    </recommendedName>
</protein>
<evidence type="ECO:0000256" key="1">
    <source>
        <dbReference type="SAM" id="Phobius"/>
    </source>
</evidence>
<evidence type="ECO:0000313" key="2">
    <source>
        <dbReference type="EMBL" id="KKO07719.1"/>
    </source>
</evidence>
<organism evidence="2">
    <name type="scientific">marine sediment metagenome</name>
    <dbReference type="NCBI Taxonomy" id="412755"/>
    <lineage>
        <taxon>unclassified sequences</taxon>
        <taxon>metagenomes</taxon>
        <taxon>ecological metagenomes</taxon>
    </lineage>
</organism>
<dbReference type="AlphaFoldDB" id="A0A0F9YSM6"/>
<dbReference type="EMBL" id="LAZR01000011">
    <property type="protein sequence ID" value="KKO07719.1"/>
    <property type="molecule type" value="Genomic_DNA"/>
</dbReference>